<dbReference type="EMBL" id="JFKB01000029">
    <property type="protein sequence ID" value="OSQ42807.1"/>
    <property type="molecule type" value="Genomic_DNA"/>
</dbReference>
<feature type="region of interest" description="Disordered" evidence="1">
    <location>
        <begin position="292"/>
        <end position="323"/>
    </location>
</feature>
<dbReference type="Proteomes" id="UP000193396">
    <property type="component" value="Unassembled WGS sequence"/>
</dbReference>
<reference evidence="2 3" key="1">
    <citation type="submission" date="2014-03" db="EMBL/GenBank/DDBJ databases">
        <title>The draft genome sequence of Thalassospira alkalitolerans JCM 18968.</title>
        <authorList>
            <person name="Lai Q."/>
            <person name="Shao Z."/>
        </authorList>
    </citation>
    <scope>NUCLEOTIDE SEQUENCE [LARGE SCALE GENOMIC DNA]</scope>
    <source>
        <strain evidence="2 3">JCM 18968</strain>
    </source>
</reference>
<proteinExistence type="predicted"/>
<evidence type="ECO:0008006" key="4">
    <source>
        <dbReference type="Google" id="ProtNLM"/>
    </source>
</evidence>
<dbReference type="SUPFAM" id="SSF56281">
    <property type="entry name" value="Metallo-hydrolase/oxidoreductase"/>
    <property type="match status" value="1"/>
</dbReference>
<comment type="caution">
    <text evidence="2">The sequence shown here is derived from an EMBL/GenBank/DDBJ whole genome shotgun (WGS) entry which is preliminary data.</text>
</comment>
<accession>A0A1Y2L678</accession>
<dbReference type="STRING" id="1293890.TALK_21125"/>
<evidence type="ECO:0000313" key="2">
    <source>
        <dbReference type="EMBL" id="OSQ42807.1"/>
    </source>
</evidence>
<protein>
    <recommendedName>
        <fullName evidence="4">Metallohydrolase</fullName>
    </recommendedName>
</protein>
<sequence length="376" mass="42407">MKNAKVTFFPLGNADTLRIDLSDDRKVLIDYANMRTGEIGDKRCDLPTLLRKDLEDAKRNFFDVVCITHIDTDHCKGFGDFFWLDQAVKYQGGDRVKINELWVPAAAILEEGVTDDSRLVRQEARHRLRQGSGVRVFSLPKRLKAWMKREGINYEERKHLIVDAGKLVPGFSSEGPEGVEFFVHSPFGWRQDANTVIERNEDSVVLHATFKIDGQESRFLIASDVKHDTLSDIVNITRERKNDDRLRWDLLKLPHHCSYLSIGPDIGTEMTEPVPETKWLYETQREEGSYIVSPSKPIPVSGSREDKDVQPPHRQAANYHKAVSSEKDGRFIVTMEQPSSTNPRPFSLTISERGISMTVAASLLSSGAGGSTPRAG</sequence>
<organism evidence="2 3">
    <name type="scientific">Thalassospira alkalitolerans</name>
    <dbReference type="NCBI Taxonomy" id="1293890"/>
    <lineage>
        <taxon>Bacteria</taxon>
        <taxon>Pseudomonadati</taxon>
        <taxon>Pseudomonadota</taxon>
        <taxon>Alphaproteobacteria</taxon>
        <taxon>Rhodospirillales</taxon>
        <taxon>Thalassospiraceae</taxon>
        <taxon>Thalassospira</taxon>
    </lineage>
</organism>
<dbReference type="InterPro" id="IPR036866">
    <property type="entry name" value="RibonucZ/Hydroxyglut_hydro"/>
</dbReference>
<keyword evidence="3" id="KW-1185">Reference proteome</keyword>
<evidence type="ECO:0000256" key="1">
    <source>
        <dbReference type="SAM" id="MobiDB-lite"/>
    </source>
</evidence>
<dbReference type="Gene3D" id="3.60.15.10">
    <property type="entry name" value="Ribonuclease Z/Hydroxyacylglutathione hydrolase-like"/>
    <property type="match status" value="1"/>
</dbReference>
<gene>
    <name evidence="2" type="ORF">TALK_21125</name>
</gene>
<dbReference type="RefSeq" id="WP_085621154.1">
    <property type="nucleotide sequence ID" value="NZ_JFKB01000029.1"/>
</dbReference>
<evidence type="ECO:0000313" key="3">
    <source>
        <dbReference type="Proteomes" id="UP000193396"/>
    </source>
</evidence>
<dbReference type="OrthoDB" id="9768813at2"/>
<name>A0A1Y2L678_9PROT</name>
<dbReference type="AlphaFoldDB" id="A0A1Y2L678"/>